<keyword evidence="6" id="KW-0812">Transmembrane</keyword>
<reference evidence="8 9" key="1">
    <citation type="journal article" date="2019" name="Environ. Microbiol.">
        <title>Genomics insights into ecotype formation of ammonia-oxidizing archaea in the deep ocean.</title>
        <authorList>
            <person name="Wang Y."/>
            <person name="Huang J.M."/>
            <person name="Cui G.J."/>
            <person name="Nunoura T."/>
            <person name="Takaki Y."/>
            <person name="Li W.L."/>
            <person name="Li J."/>
            <person name="Gao Z.M."/>
            <person name="Takai K."/>
            <person name="Zhang A.Q."/>
            <person name="Stepanauskas R."/>
        </authorList>
    </citation>
    <scope>NUCLEOTIDE SEQUENCE [LARGE SCALE GENOMIC DNA]</scope>
    <source>
        <strain evidence="8 9">T1L11</strain>
    </source>
</reference>
<keyword evidence="3" id="KW-0378">Hydrolase</keyword>
<dbReference type="EMBL" id="JACATE010000008">
    <property type="protein sequence ID" value="NWJ28804.1"/>
    <property type="molecule type" value="Genomic_DNA"/>
</dbReference>
<dbReference type="GO" id="GO:0004222">
    <property type="term" value="F:metalloendopeptidase activity"/>
    <property type="evidence" value="ECO:0007669"/>
    <property type="project" value="InterPro"/>
</dbReference>
<accession>A0A7K4MHY9</accession>
<comment type="caution">
    <text evidence="8">The sequence shown here is derived from an EMBL/GenBank/DDBJ whole genome shotgun (WGS) entry which is preliminary data.</text>
</comment>
<keyword evidence="2" id="KW-0479">Metal-binding</keyword>
<evidence type="ECO:0000313" key="8">
    <source>
        <dbReference type="EMBL" id="NWJ28804.1"/>
    </source>
</evidence>
<feature type="domain" description="Peptidase M10 metallopeptidase" evidence="7">
    <location>
        <begin position="65"/>
        <end position="140"/>
    </location>
</feature>
<evidence type="ECO:0000256" key="6">
    <source>
        <dbReference type="SAM" id="Phobius"/>
    </source>
</evidence>
<keyword evidence="5" id="KW-0175">Coiled coil</keyword>
<dbReference type="GO" id="GO:0031012">
    <property type="term" value="C:extracellular matrix"/>
    <property type="evidence" value="ECO:0007669"/>
    <property type="project" value="InterPro"/>
</dbReference>
<evidence type="ECO:0000259" key="7">
    <source>
        <dbReference type="Pfam" id="PF00413"/>
    </source>
</evidence>
<dbReference type="GO" id="GO:0008270">
    <property type="term" value="F:zinc ion binding"/>
    <property type="evidence" value="ECO:0007669"/>
    <property type="project" value="InterPro"/>
</dbReference>
<dbReference type="InterPro" id="IPR024079">
    <property type="entry name" value="MetalloPept_cat_dom_sf"/>
</dbReference>
<evidence type="ECO:0000256" key="1">
    <source>
        <dbReference type="ARBA" id="ARBA00022670"/>
    </source>
</evidence>
<dbReference type="SUPFAM" id="SSF55486">
    <property type="entry name" value="Metalloproteases ('zincins'), catalytic domain"/>
    <property type="match status" value="1"/>
</dbReference>
<dbReference type="GO" id="GO:0006508">
    <property type="term" value="P:proteolysis"/>
    <property type="evidence" value="ECO:0007669"/>
    <property type="project" value="UniProtKB-KW"/>
</dbReference>
<protein>
    <submittedName>
        <fullName evidence="8">Matrixin family metalloprotease</fullName>
    </submittedName>
</protein>
<evidence type="ECO:0000313" key="9">
    <source>
        <dbReference type="Proteomes" id="UP000563820"/>
    </source>
</evidence>
<evidence type="ECO:0000256" key="5">
    <source>
        <dbReference type="SAM" id="Coils"/>
    </source>
</evidence>
<keyword evidence="6" id="KW-0472">Membrane</keyword>
<dbReference type="Gene3D" id="3.40.390.10">
    <property type="entry name" value="Collagenase (Catalytic Domain)"/>
    <property type="match status" value="1"/>
</dbReference>
<organism evidence="8 9">
    <name type="scientific">Marine Group I thaumarchaeote</name>
    <dbReference type="NCBI Taxonomy" id="2511932"/>
    <lineage>
        <taxon>Archaea</taxon>
        <taxon>Nitrososphaerota</taxon>
        <taxon>Marine Group I</taxon>
    </lineage>
</organism>
<keyword evidence="6" id="KW-1133">Transmembrane helix</keyword>
<name>A0A7K4MHY9_9ARCH</name>
<dbReference type="InterPro" id="IPR001818">
    <property type="entry name" value="Pept_M10_metallopeptidase"/>
</dbReference>
<evidence type="ECO:0000256" key="3">
    <source>
        <dbReference type="ARBA" id="ARBA00022801"/>
    </source>
</evidence>
<sequence>MKPVIIIAIAFVLLIPIPVFAQDVYIKIDELPEWAGHASNVMYLSTEAWNEGNEGLKFWVVEDVTDSDFMVKWVKEFGGEYVGYAYGNQFIEVGLGDSNCLNQWNPYSEWYITHIMKHEIGHIFGFEHDNNPDSIMYPVALNLEYGLVEEEYRLTVGHGQFVPFCTIKDLTSYDFSVSTTDETYGFDYYIVPSIDEFDKLVEGETFQHYSNKDCFGENWLSISGTCKGVSAGSGIMILLDDELTSPLVTITVGLTEIPNIINSKSMLTSKFISYQEEFDSRDLEIERIKGSYWESMEGKETSLEAFVEQLEQENKQLQDKFEQKLADQRVEEERKEMEKSSKGGGCLIATATYGSEMALEVQQLRELRDNTLLNTESGTAFMTGFNQIYYSFSPIIADYERENPVFREMVKIAITPMIASLSILNYVDMDSESEVLGYGISLIILNLGMYLGVPAVVIVGIRKKF</sequence>
<dbReference type="NCBIfam" id="NF041770">
    <property type="entry name" value="CFI_box_CTERM"/>
    <property type="match status" value="1"/>
</dbReference>
<gene>
    <name evidence="8" type="ORF">HX848_05405</name>
</gene>
<evidence type="ECO:0000256" key="4">
    <source>
        <dbReference type="ARBA" id="ARBA00022833"/>
    </source>
</evidence>
<feature type="coiled-coil region" evidence="5">
    <location>
        <begin position="296"/>
        <end position="327"/>
    </location>
</feature>
<evidence type="ECO:0000256" key="2">
    <source>
        <dbReference type="ARBA" id="ARBA00022723"/>
    </source>
</evidence>
<dbReference type="Proteomes" id="UP000563820">
    <property type="component" value="Unassembled WGS sequence"/>
</dbReference>
<keyword evidence="8" id="KW-0482">Metalloprotease</keyword>
<dbReference type="AlphaFoldDB" id="A0A7K4MHY9"/>
<feature type="transmembrane region" description="Helical" evidence="6">
    <location>
        <begin position="435"/>
        <end position="461"/>
    </location>
</feature>
<keyword evidence="1 8" id="KW-0645">Protease</keyword>
<keyword evidence="4" id="KW-0862">Zinc</keyword>
<proteinExistence type="predicted"/>
<dbReference type="Pfam" id="PF00413">
    <property type="entry name" value="Peptidase_M10"/>
    <property type="match status" value="1"/>
</dbReference>
<dbReference type="InterPro" id="IPR049886">
    <property type="entry name" value="CFI_box_CTERM_dom"/>
</dbReference>